<comment type="caution">
    <text evidence="4">The sequence shown here is derived from an EMBL/GenBank/DDBJ whole genome shotgun (WGS) entry which is preliminary data.</text>
</comment>
<dbReference type="PANTHER" id="PTHR43489:SF13">
    <property type="entry name" value="HYDROXYPYRUVATE ISOMERASE"/>
    <property type="match status" value="1"/>
</dbReference>
<gene>
    <name evidence="4" type="ORF">QWJ38_12065</name>
</gene>
<name>A0ABT8DSR1_9BURK</name>
<keyword evidence="5" id="KW-1185">Reference proteome</keyword>
<reference evidence="4 5" key="1">
    <citation type="submission" date="2023-06" db="EMBL/GenBank/DDBJ databases">
        <title>Pelomonas sp. PFR6 16S ribosomal RNA gene Genome sequencing and assembly.</title>
        <authorList>
            <person name="Woo H."/>
        </authorList>
    </citation>
    <scope>NUCLEOTIDE SEQUENCE [LARGE SCALE GENOMIC DNA]</scope>
    <source>
        <strain evidence="4 5">PFR6</strain>
    </source>
</reference>
<feature type="domain" description="Xylose isomerase-like TIM barrel" evidence="3">
    <location>
        <begin position="21"/>
        <end position="258"/>
    </location>
</feature>
<proteinExistence type="inferred from homology"/>
<protein>
    <submittedName>
        <fullName evidence="4">TIM barrel protein</fullName>
    </submittedName>
</protein>
<dbReference type="NCBIfam" id="NF043033">
    <property type="entry name" value="OxoTetrIsom"/>
    <property type="match status" value="1"/>
</dbReference>
<dbReference type="InterPro" id="IPR053398">
    <property type="entry name" value="HPT_OtnI_isomerases"/>
</dbReference>
<evidence type="ECO:0000256" key="1">
    <source>
        <dbReference type="ARBA" id="ARBA00023235"/>
    </source>
</evidence>
<organism evidence="4 5">
    <name type="scientific">Roseateles violae</name>
    <dbReference type="NCBI Taxonomy" id="3058042"/>
    <lineage>
        <taxon>Bacteria</taxon>
        <taxon>Pseudomonadati</taxon>
        <taxon>Pseudomonadota</taxon>
        <taxon>Betaproteobacteria</taxon>
        <taxon>Burkholderiales</taxon>
        <taxon>Sphaerotilaceae</taxon>
        <taxon>Roseateles</taxon>
    </lineage>
</organism>
<dbReference type="PIRSF" id="PIRSF006241">
    <property type="entry name" value="HyI"/>
    <property type="match status" value="1"/>
</dbReference>
<accession>A0ABT8DSR1</accession>
<dbReference type="InterPro" id="IPR036237">
    <property type="entry name" value="Xyl_isomerase-like_sf"/>
</dbReference>
<sequence length="265" mass="29210">MPRFAANLSLLYMEHAFADRFEAAARDGFEAVEILFPYEHPAAEVAALLQRHGLQAVLINAPPGDFAAGERGLACLPGREAEFRASVEQALAYARAIACPRVHIMSGIVARESSRSVLKPLWLDNLRWAAEAAARMDLRLCIEPINARDMPGYFLNRQDQALELLAALAAPNVGLQMDWYHCQIVEGDVATKLRRAIAAGVLEHVQLAGVPDRQEPDEGELRVDYLLDLLDRLGYAGHVGCEYRPRAGTSAGLAWLQRFIDGARQ</sequence>
<dbReference type="Proteomes" id="UP001228044">
    <property type="component" value="Unassembled WGS sequence"/>
</dbReference>
<dbReference type="PANTHER" id="PTHR43489">
    <property type="entry name" value="ISOMERASE"/>
    <property type="match status" value="1"/>
</dbReference>
<evidence type="ECO:0000259" key="3">
    <source>
        <dbReference type="Pfam" id="PF01261"/>
    </source>
</evidence>
<evidence type="ECO:0000256" key="2">
    <source>
        <dbReference type="PIRNR" id="PIRNR006241"/>
    </source>
</evidence>
<comment type="similarity">
    <text evidence="2">Belongs to the hyi family.</text>
</comment>
<dbReference type="Pfam" id="PF01261">
    <property type="entry name" value="AP_endonuc_2"/>
    <property type="match status" value="1"/>
</dbReference>
<dbReference type="RefSeq" id="WP_290359333.1">
    <property type="nucleotide sequence ID" value="NZ_JAUHHC010000003.1"/>
</dbReference>
<dbReference type="InterPro" id="IPR050417">
    <property type="entry name" value="Sugar_Epim/Isomerase"/>
</dbReference>
<keyword evidence="1 2" id="KW-0413">Isomerase</keyword>
<dbReference type="EMBL" id="JAUHHC010000003">
    <property type="protein sequence ID" value="MDN3921018.1"/>
    <property type="molecule type" value="Genomic_DNA"/>
</dbReference>
<dbReference type="SUPFAM" id="SSF51658">
    <property type="entry name" value="Xylose isomerase-like"/>
    <property type="match status" value="1"/>
</dbReference>
<evidence type="ECO:0000313" key="5">
    <source>
        <dbReference type="Proteomes" id="UP001228044"/>
    </source>
</evidence>
<evidence type="ECO:0000313" key="4">
    <source>
        <dbReference type="EMBL" id="MDN3921018.1"/>
    </source>
</evidence>
<dbReference type="Gene3D" id="3.20.20.150">
    <property type="entry name" value="Divalent-metal-dependent TIM barrel enzymes"/>
    <property type="match status" value="1"/>
</dbReference>
<dbReference type="InterPro" id="IPR013022">
    <property type="entry name" value="Xyl_isomerase-like_TIM-brl"/>
</dbReference>
<dbReference type="InterPro" id="IPR026040">
    <property type="entry name" value="HyI-like"/>
</dbReference>